<dbReference type="PANTHER" id="PTHR35889:SF3">
    <property type="entry name" value="F-BOX DOMAIN-CONTAINING PROTEIN"/>
    <property type="match status" value="1"/>
</dbReference>
<sequence>ENEDAYRRALYTYWRRTSPYPSLISFDAPSREVCVIRRIPTNTPLQALVTLNDPVYIEAANALGELMEKGGETTVEKIELGYQLSLGRKPKSQQIIILKTLYGEAEKHIDSMGKIDVSIVETEKYNYSEDGKYNLRHQQLSAMSLETPMAYVANVILNLNEFTTKQ</sequence>
<dbReference type="Pfam" id="PF07587">
    <property type="entry name" value="PSD1"/>
    <property type="match status" value="1"/>
</dbReference>
<dbReference type="EMBL" id="BART01010455">
    <property type="protein sequence ID" value="GAG88942.1"/>
    <property type="molecule type" value="Genomic_DNA"/>
</dbReference>
<dbReference type="AlphaFoldDB" id="X1C6J8"/>
<feature type="domain" description="DUF1553" evidence="1">
    <location>
        <begin position="2"/>
        <end position="101"/>
    </location>
</feature>
<organism evidence="2">
    <name type="scientific">marine sediment metagenome</name>
    <dbReference type="NCBI Taxonomy" id="412755"/>
    <lineage>
        <taxon>unclassified sequences</taxon>
        <taxon>metagenomes</taxon>
        <taxon>ecological metagenomes</taxon>
    </lineage>
</organism>
<protein>
    <recommendedName>
        <fullName evidence="1">DUF1553 domain-containing protein</fullName>
    </recommendedName>
</protein>
<feature type="non-terminal residue" evidence="2">
    <location>
        <position position="1"/>
    </location>
</feature>
<name>X1C6J8_9ZZZZ</name>
<gene>
    <name evidence="2" type="ORF">S01H4_22723</name>
</gene>
<accession>X1C6J8</accession>
<dbReference type="InterPro" id="IPR022655">
    <property type="entry name" value="DUF1553"/>
</dbReference>
<dbReference type="PANTHER" id="PTHR35889">
    <property type="entry name" value="CYCLOINULO-OLIGOSACCHARIDE FRUCTANOTRANSFERASE-RELATED"/>
    <property type="match status" value="1"/>
</dbReference>
<evidence type="ECO:0000313" key="2">
    <source>
        <dbReference type="EMBL" id="GAG88942.1"/>
    </source>
</evidence>
<evidence type="ECO:0000259" key="1">
    <source>
        <dbReference type="Pfam" id="PF07587"/>
    </source>
</evidence>
<comment type="caution">
    <text evidence="2">The sequence shown here is derived from an EMBL/GenBank/DDBJ whole genome shotgun (WGS) entry which is preliminary data.</text>
</comment>
<proteinExistence type="predicted"/>
<reference evidence="2" key="1">
    <citation type="journal article" date="2014" name="Front. Microbiol.">
        <title>High frequency of phylogenetically diverse reductive dehalogenase-homologous genes in deep subseafloor sedimentary metagenomes.</title>
        <authorList>
            <person name="Kawai M."/>
            <person name="Futagami T."/>
            <person name="Toyoda A."/>
            <person name="Takaki Y."/>
            <person name="Nishi S."/>
            <person name="Hori S."/>
            <person name="Arai W."/>
            <person name="Tsubouchi T."/>
            <person name="Morono Y."/>
            <person name="Uchiyama I."/>
            <person name="Ito T."/>
            <person name="Fujiyama A."/>
            <person name="Inagaki F."/>
            <person name="Takami H."/>
        </authorList>
    </citation>
    <scope>NUCLEOTIDE SEQUENCE</scope>
    <source>
        <strain evidence="2">Expedition CK06-06</strain>
    </source>
</reference>